<dbReference type="OrthoDB" id="10589267at2759"/>
<evidence type="ECO:0000313" key="1">
    <source>
        <dbReference type="EMBL" id="EMD34474.1"/>
    </source>
</evidence>
<keyword evidence="2" id="KW-1185">Reference proteome</keyword>
<proteinExistence type="predicted"/>
<sequence>MDELFARFEFTQFKIDDVGICALWGIEANSAYAIVWVDKEQGGVVDGILCKGMYMLHLMVAAHDPTHWTSLIIHGPDIILAKYDKHPGARGPLWITRE</sequence>
<evidence type="ECO:0000313" key="2">
    <source>
        <dbReference type="Proteomes" id="UP000016930"/>
    </source>
</evidence>
<dbReference type="AlphaFoldDB" id="M2PF10"/>
<name>M2PF10_CERS8</name>
<accession>M2PF10</accession>
<protein>
    <submittedName>
        <fullName evidence="1">Uncharacterized protein</fullName>
    </submittedName>
</protein>
<gene>
    <name evidence="1" type="ORF">CERSUDRAFT_97729</name>
</gene>
<dbReference type="Proteomes" id="UP000016930">
    <property type="component" value="Unassembled WGS sequence"/>
</dbReference>
<dbReference type="HOGENOM" id="CLU_2333436_0_0_1"/>
<organism evidence="1 2">
    <name type="scientific">Ceriporiopsis subvermispora (strain B)</name>
    <name type="common">White-rot fungus</name>
    <name type="synonym">Gelatoporia subvermispora</name>
    <dbReference type="NCBI Taxonomy" id="914234"/>
    <lineage>
        <taxon>Eukaryota</taxon>
        <taxon>Fungi</taxon>
        <taxon>Dikarya</taxon>
        <taxon>Basidiomycota</taxon>
        <taxon>Agaricomycotina</taxon>
        <taxon>Agaricomycetes</taxon>
        <taxon>Polyporales</taxon>
        <taxon>Gelatoporiaceae</taxon>
        <taxon>Gelatoporia</taxon>
    </lineage>
</organism>
<reference evidence="1 2" key="1">
    <citation type="journal article" date="2012" name="Proc. Natl. Acad. Sci. U.S.A.">
        <title>Comparative genomics of Ceriporiopsis subvermispora and Phanerochaete chrysosporium provide insight into selective ligninolysis.</title>
        <authorList>
            <person name="Fernandez-Fueyo E."/>
            <person name="Ruiz-Duenas F.J."/>
            <person name="Ferreira P."/>
            <person name="Floudas D."/>
            <person name="Hibbett D.S."/>
            <person name="Canessa P."/>
            <person name="Larrondo L.F."/>
            <person name="James T.Y."/>
            <person name="Seelenfreund D."/>
            <person name="Lobos S."/>
            <person name="Polanco R."/>
            <person name="Tello M."/>
            <person name="Honda Y."/>
            <person name="Watanabe T."/>
            <person name="Watanabe T."/>
            <person name="Ryu J.S."/>
            <person name="Kubicek C.P."/>
            <person name="Schmoll M."/>
            <person name="Gaskell J."/>
            <person name="Hammel K.E."/>
            <person name="St John F.J."/>
            <person name="Vanden Wymelenberg A."/>
            <person name="Sabat G."/>
            <person name="Splinter BonDurant S."/>
            <person name="Syed K."/>
            <person name="Yadav J.S."/>
            <person name="Doddapaneni H."/>
            <person name="Subramanian V."/>
            <person name="Lavin J.L."/>
            <person name="Oguiza J.A."/>
            <person name="Perez G."/>
            <person name="Pisabarro A.G."/>
            <person name="Ramirez L."/>
            <person name="Santoyo F."/>
            <person name="Master E."/>
            <person name="Coutinho P.M."/>
            <person name="Henrissat B."/>
            <person name="Lombard V."/>
            <person name="Magnuson J.K."/>
            <person name="Kuees U."/>
            <person name="Hori C."/>
            <person name="Igarashi K."/>
            <person name="Samejima M."/>
            <person name="Held B.W."/>
            <person name="Barry K.W."/>
            <person name="LaButti K.M."/>
            <person name="Lapidus A."/>
            <person name="Lindquist E.A."/>
            <person name="Lucas S.M."/>
            <person name="Riley R."/>
            <person name="Salamov A.A."/>
            <person name="Hoffmeister D."/>
            <person name="Schwenk D."/>
            <person name="Hadar Y."/>
            <person name="Yarden O."/>
            <person name="de Vries R.P."/>
            <person name="Wiebenga A."/>
            <person name="Stenlid J."/>
            <person name="Eastwood D."/>
            <person name="Grigoriev I.V."/>
            <person name="Berka R.M."/>
            <person name="Blanchette R.A."/>
            <person name="Kersten P."/>
            <person name="Martinez A.T."/>
            <person name="Vicuna R."/>
            <person name="Cullen D."/>
        </authorList>
    </citation>
    <scope>NUCLEOTIDE SEQUENCE [LARGE SCALE GENOMIC DNA]</scope>
    <source>
        <strain evidence="1 2">B</strain>
    </source>
</reference>
<dbReference type="EMBL" id="KB445803">
    <property type="protein sequence ID" value="EMD34474.1"/>
    <property type="molecule type" value="Genomic_DNA"/>
</dbReference>